<feature type="domain" description="Secretion system C-terminal sorting" evidence="2">
    <location>
        <begin position="91"/>
        <end position="163"/>
    </location>
</feature>
<dbReference type="RefSeq" id="WP_097554279.1">
    <property type="nucleotide sequence ID" value="NZ_PCMW01000051.1"/>
</dbReference>
<protein>
    <recommendedName>
        <fullName evidence="2">Secretion system C-terminal sorting domain-containing protein</fullName>
    </recommendedName>
</protein>
<accession>A0A2H3KX98</accession>
<evidence type="ECO:0000313" key="4">
    <source>
        <dbReference type="Proteomes" id="UP000220828"/>
    </source>
</evidence>
<dbReference type="OrthoDB" id="1408995at2"/>
<dbReference type="Proteomes" id="UP000220828">
    <property type="component" value="Unassembled WGS sequence"/>
</dbReference>
<dbReference type="EMBL" id="PCMW01000051">
    <property type="protein sequence ID" value="PDS23944.1"/>
    <property type="molecule type" value="Genomic_DNA"/>
</dbReference>
<evidence type="ECO:0000256" key="1">
    <source>
        <dbReference type="ARBA" id="ARBA00022729"/>
    </source>
</evidence>
<sequence length="165" mass="18601">MKHYILLILLLFFNFYLNAQNMLLKQSIGGSGGLTKTYHQKYIIQNALGQSSVIGSFSSSHTGINQGFIQPLLFLNNKNAIQISVKDQFMISPNPFIDVIQISSVKQLGAPFKITIYDIMGHLIHESNTIFLNQYQLDLAFLPSGTYLAIIDCKEFNVVKKIIKK</sequence>
<evidence type="ECO:0000259" key="2">
    <source>
        <dbReference type="Pfam" id="PF18962"/>
    </source>
</evidence>
<reference evidence="3 4" key="1">
    <citation type="submission" date="2017-09" db="EMBL/GenBank/DDBJ databases">
        <title>Whole genomes of Flavobacteriaceae.</title>
        <authorList>
            <person name="Stine C."/>
            <person name="Li C."/>
            <person name="Tadesse D."/>
        </authorList>
    </citation>
    <scope>NUCLEOTIDE SEQUENCE [LARGE SCALE GENOMIC DNA]</scope>
    <source>
        <strain evidence="3 4">ATCC 35036</strain>
    </source>
</reference>
<name>A0A2H3KX98_9FLAO</name>
<comment type="caution">
    <text evidence="3">The sequence shown here is derived from an EMBL/GenBank/DDBJ whole genome shotgun (WGS) entry which is preliminary data.</text>
</comment>
<dbReference type="NCBIfam" id="TIGR04183">
    <property type="entry name" value="Por_Secre_tail"/>
    <property type="match status" value="1"/>
</dbReference>
<dbReference type="InterPro" id="IPR026444">
    <property type="entry name" value="Secre_tail"/>
</dbReference>
<dbReference type="Pfam" id="PF18962">
    <property type="entry name" value="Por_Secre_tail"/>
    <property type="match status" value="1"/>
</dbReference>
<keyword evidence="1" id="KW-0732">Signal</keyword>
<evidence type="ECO:0000313" key="3">
    <source>
        <dbReference type="EMBL" id="PDS23944.1"/>
    </source>
</evidence>
<proteinExistence type="predicted"/>
<organism evidence="3 4">
    <name type="scientific">Flavobacterium branchiophilum</name>
    <dbReference type="NCBI Taxonomy" id="55197"/>
    <lineage>
        <taxon>Bacteria</taxon>
        <taxon>Pseudomonadati</taxon>
        <taxon>Bacteroidota</taxon>
        <taxon>Flavobacteriia</taxon>
        <taxon>Flavobacteriales</taxon>
        <taxon>Flavobacteriaceae</taxon>
        <taxon>Flavobacterium</taxon>
    </lineage>
</organism>
<dbReference type="AlphaFoldDB" id="A0A2H3KX98"/>
<gene>
    <name evidence="3" type="ORF">B0A77_09485</name>
</gene>